<evidence type="ECO:0000313" key="2">
    <source>
        <dbReference type="EMBL" id="MFC5568960.1"/>
    </source>
</evidence>
<dbReference type="EC" id="3.1.3.-" evidence="1"/>
<comment type="function">
    <text evidence="1">Plays an important role in bacterial chemotaxis signal transduction pathway by accelerating the dephosphorylation of phosphorylated CheY (CheY-P).</text>
</comment>
<keyword evidence="1" id="KW-0145">Chemotaxis</keyword>
<evidence type="ECO:0000256" key="1">
    <source>
        <dbReference type="PIRNR" id="PIRNR002884"/>
    </source>
</evidence>
<dbReference type="InterPro" id="IPR007439">
    <property type="entry name" value="Chemotax_Pase_CheZ"/>
</dbReference>
<reference evidence="3" key="1">
    <citation type="journal article" date="2019" name="Int. J. Syst. Evol. Microbiol.">
        <title>The Global Catalogue of Microorganisms (GCM) 10K type strain sequencing project: providing services to taxonomists for standard genome sequencing and annotation.</title>
        <authorList>
            <consortium name="The Broad Institute Genomics Platform"/>
            <consortium name="The Broad Institute Genome Sequencing Center for Infectious Disease"/>
            <person name="Wu L."/>
            <person name="Ma J."/>
        </authorList>
    </citation>
    <scope>NUCLEOTIDE SEQUENCE [LARGE SCALE GENOMIC DNA]</scope>
    <source>
        <strain evidence="3">KACC 11407</strain>
    </source>
</reference>
<organism evidence="2 3">
    <name type="scientific">Lysobacter yangpyeongensis</name>
    <dbReference type="NCBI Taxonomy" id="346182"/>
    <lineage>
        <taxon>Bacteria</taxon>
        <taxon>Pseudomonadati</taxon>
        <taxon>Pseudomonadota</taxon>
        <taxon>Gammaproteobacteria</taxon>
        <taxon>Lysobacterales</taxon>
        <taxon>Lysobacteraceae</taxon>
        <taxon>Lysobacter</taxon>
    </lineage>
</organism>
<comment type="subunit">
    <text evidence="1">Homodimer.</text>
</comment>
<dbReference type="Gene3D" id="1.10.287.500">
    <property type="entry name" value="Helix hairpin bin"/>
    <property type="match status" value="1"/>
</dbReference>
<gene>
    <name evidence="2" type="ORF">ACFPN1_02635</name>
</gene>
<comment type="caution">
    <text evidence="2">The sequence shown here is derived from an EMBL/GenBank/DDBJ whole genome shotgun (WGS) entry which is preliminary data.</text>
</comment>
<keyword evidence="1" id="KW-0963">Cytoplasm</keyword>
<dbReference type="RefSeq" id="WP_386752736.1">
    <property type="nucleotide sequence ID" value="NZ_JBHSNM010000001.1"/>
</dbReference>
<dbReference type="GO" id="GO:0016787">
    <property type="term" value="F:hydrolase activity"/>
    <property type="evidence" value="ECO:0007669"/>
    <property type="project" value="UniProtKB-KW"/>
</dbReference>
<accession>A0ABW0SJ42</accession>
<dbReference type="Proteomes" id="UP001596036">
    <property type="component" value="Unassembled WGS sequence"/>
</dbReference>
<comment type="similarity">
    <text evidence="1">Belongs to the CheZ family.</text>
</comment>
<dbReference type="Pfam" id="PF04344">
    <property type="entry name" value="CheZ"/>
    <property type="match status" value="1"/>
</dbReference>
<proteinExistence type="inferred from homology"/>
<evidence type="ECO:0000313" key="3">
    <source>
        <dbReference type="Proteomes" id="UP001596036"/>
    </source>
</evidence>
<name>A0ABW0SJ42_9GAMM</name>
<keyword evidence="1" id="KW-0904">Protein phosphatase</keyword>
<dbReference type="PIRSF" id="PIRSF002884">
    <property type="entry name" value="CheZ"/>
    <property type="match status" value="1"/>
</dbReference>
<sequence>MNAVASPDGLALDGRLGDRQAVIACLHAALDALEADNHAAWRTHVDELIQWRTQPLVQGLARLARELDQALGNRSGAAEGSLPEACARLEHVVRMSEDASHHTLDLIQECGLLIGTLPATSIDEDVKATMAAIRSRLSEMTAAQGYQDLTGQIIRRVVQLVQAVHAGLGDAATATSGGEPLHLTGGEAARQGFGPSLAGLDAPAATQDDANQLLSSLGL</sequence>
<keyword evidence="1" id="KW-0283">Flagellar rotation</keyword>
<comment type="subcellular location">
    <subcellularLocation>
        <location evidence="1">Cytoplasm</location>
    </subcellularLocation>
</comment>
<dbReference type="SUPFAM" id="SSF75708">
    <property type="entry name" value="Chemotaxis phosphatase CheZ"/>
    <property type="match status" value="1"/>
</dbReference>
<keyword evidence="3" id="KW-1185">Reference proteome</keyword>
<protein>
    <recommendedName>
        <fullName evidence="1">Protein phosphatase CheZ</fullName>
        <ecNumber evidence="1">3.1.3.-</ecNumber>
    </recommendedName>
    <alternativeName>
        <fullName evidence="1">Chemotaxis protein CheZ</fullName>
    </alternativeName>
</protein>
<dbReference type="EMBL" id="JBHSNM010000001">
    <property type="protein sequence ID" value="MFC5568960.1"/>
    <property type="molecule type" value="Genomic_DNA"/>
</dbReference>
<keyword evidence="1 2" id="KW-0378">Hydrolase</keyword>